<sequence>MNVNSLVGFQEAHILTLEEMERIMKDPGFKNIRNESLVNEMTWLFWAEK</sequence>
<dbReference type="EMBL" id="JACQWF010000112">
    <property type="protein sequence ID" value="MBI4595202.1"/>
    <property type="molecule type" value="Genomic_DNA"/>
</dbReference>
<evidence type="ECO:0000313" key="2">
    <source>
        <dbReference type="Proteomes" id="UP000772181"/>
    </source>
</evidence>
<reference evidence="1" key="1">
    <citation type="submission" date="2020-07" db="EMBL/GenBank/DDBJ databases">
        <title>Huge and variable diversity of episymbiotic CPR bacteria and DPANN archaea in groundwater ecosystems.</title>
        <authorList>
            <person name="He C.Y."/>
            <person name="Keren R."/>
            <person name="Whittaker M."/>
            <person name="Farag I.F."/>
            <person name="Doudna J."/>
            <person name="Cate J.H.D."/>
            <person name="Banfield J.F."/>
        </authorList>
    </citation>
    <scope>NUCLEOTIDE SEQUENCE</scope>
    <source>
        <strain evidence="1">NC_groundwater_1482_Ag_S-0.65um_47_24</strain>
    </source>
</reference>
<dbReference type="Proteomes" id="UP000772181">
    <property type="component" value="Unassembled WGS sequence"/>
</dbReference>
<protein>
    <submittedName>
        <fullName evidence="1">Uncharacterized protein</fullName>
    </submittedName>
</protein>
<evidence type="ECO:0000313" key="1">
    <source>
        <dbReference type="EMBL" id="MBI4595202.1"/>
    </source>
</evidence>
<accession>A0A933LQD2</accession>
<dbReference type="AlphaFoldDB" id="A0A933LQD2"/>
<gene>
    <name evidence="1" type="ORF">HY730_02365</name>
</gene>
<name>A0A933LQD2_UNCTE</name>
<proteinExistence type="predicted"/>
<organism evidence="1 2">
    <name type="scientific">Tectimicrobiota bacterium</name>
    <dbReference type="NCBI Taxonomy" id="2528274"/>
    <lineage>
        <taxon>Bacteria</taxon>
        <taxon>Pseudomonadati</taxon>
        <taxon>Nitrospinota/Tectimicrobiota group</taxon>
        <taxon>Candidatus Tectimicrobiota</taxon>
    </lineage>
</organism>
<comment type="caution">
    <text evidence="1">The sequence shown here is derived from an EMBL/GenBank/DDBJ whole genome shotgun (WGS) entry which is preliminary data.</text>
</comment>